<organism evidence="1 2">
    <name type="scientific">Truncatella angustata</name>
    <dbReference type="NCBI Taxonomy" id="152316"/>
    <lineage>
        <taxon>Eukaryota</taxon>
        <taxon>Fungi</taxon>
        <taxon>Dikarya</taxon>
        <taxon>Ascomycota</taxon>
        <taxon>Pezizomycotina</taxon>
        <taxon>Sordariomycetes</taxon>
        <taxon>Xylariomycetidae</taxon>
        <taxon>Amphisphaeriales</taxon>
        <taxon>Sporocadaceae</taxon>
        <taxon>Truncatella</taxon>
    </lineage>
</organism>
<dbReference type="AlphaFoldDB" id="A0A9P8UQR7"/>
<name>A0A9P8UQR7_9PEZI</name>
<comment type="caution">
    <text evidence="1">The sequence shown here is derived from an EMBL/GenBank/DDBJ whole genome shotgun (WGS) entry which is preliminary data.</text>
</comment>
<reference evidence="1" key="1">
    <citation type="journal article" date="2021" name="Nat. Commun.">
        <title>Genetic determinants of endophytism in the Arabidopsis root mycobiome.</title>
        <authorList>
            <person name="Mesny F."/>
            <person name="Miyauchi S."/>
            <person name="Thiergart T."/>
            <person name="Pickel B."/>
            <person name="Atanasova L."/>
            <person name="Karlsson M."/>
            <person name="Huettel B."/>
            <person name="Barry K.W."/>
            <person name="Haridas S."/>
            <person name="Chen C."/>
            <person name="Bauer D."/>
            <person name="Andreopoulos W."/>
            <person name="Pangilinan J."/>
            <person name="LaButti K."/>
            <person name="Riley R."/>
            <person name="Lipzen A."/>
            <person name="Clum A."/>
            <person name="Drula E."/>
            <person name="Henrissat B."/>
            <person name="Kohler A."/>
            <person name="Grigoriev I.V."/>
            <person name="Martin F.M."/>
            <person name="Hacquard S."/>
        </authorList>
    </citation>
    <scope>NUCLEOTIDE SEQUENCE</scope>
    <source>
        <strain evidence="1">MPI-SDFR-AT-0073</strain>
    </source>
</reference>
<dbReference type="GeneID" id="70137607"/>
<proteinExistence type="predicted"/>
<gene>
    <name evidence="1" type="ORF">BKA67DRAFT_672363</name>
</gene>
<sequence length="293" mass="32976">MTGLWGRHVYYNYFMMRNELIRVTKLSGHVDYLLAPVHTAQCQFIQTESFEMAIVYARVDATVVHSWLSAFGIVGFDPEGKRLEWQLWSISFVPQYMASVTMLTDGSGSRPWNLWPKSWYEEYSTYSSDTSVNRKTWPLLCRVLMAICWIPDDLASTNDWHPTNIPALKIAYIIFIGYIWIRSWTPYTSRVKAPTLRVDGPMTCLVKATIATIAFSSAVPLGSLTPCRCRSSEPLPTSEAFDAQGFSSIQSSPNQPGLPLLYPAPAQPNDMVSVELTHASSELVSLLFSVILL</sequence>
<accession>A0A9P8UQR7</accession>
<evidence type="ECO:0000313" key="2">
    <source>
        <dbReference type="Proteomes" id="UP000758603"/>
    </source>
</evidence>
<evidence type="ECO:0000313" key="1">
    <source>
        <dbReference type="EMBL" id="KAH6656638.1"/>
    </source>
</evidence>
<dbReference type="Proteomes" id="UP000758603">
    <property type="component" value="Unassembled WGS sequence"/>
</dbReference>
<protein>
    <submittedName>
        <fullName evidence="1">Uncharacterized protein</fullName>
    </submittedName>
</protein>
<keyword evidence="2" id="KW-1185">Reference proteome</keyword>
<dbReference type="EMBL" id="JAGPXC010000002">
    <property type="protein sequence ID" value="KAH6656638.1"/>
    <property type="molecule type" value="Genomic_DNA"/>
</dbReference>
<dbReference type="RefSeq" id="XP_045960872.1">
    <property type="nucleotide sequence ID" value="XM_046108716.1"/>
</dbReference>